<accession>A0A8T0MQR1</accession>
<feature type="compositionally biased region" description="Low complexity" evidence="1">
    <location>
        <begin position="56"/>
        <end position="82"/>
    </location>
</feature>
<evidence type="ECO:0000256" key="1">
    <source>
        <dbReference type="SAM" id="MobiDB-lite"/>
    </source>
</evidence>
<feature type="region of interest" description="Disordered" evidence="1">
    <location>
        <begin position="148"/>
        <end position="244"/>
    </location>
</feature>
<reference evidence="2" key="1">
    <citation type="submission" date="2020-05" db="EMBL/GenBank/DDBJ databases">
        <title>WGS assembly of Panicum virgatum.</title>
        <authorList>
            <person name="Lovell J.T."/>
            <person name="Jenkins J."/>
            <person name="Shu S."/>
            <person name="Juenger T.E."/>
            <person name="Schmutz J."/>
        </authorList>
    </citation>
    <scope>NUCLEOTIDE SEQUENCE</scope>
    <source>
        <strain evidence="2">AP13</strain>
    </source>
</reference>
<evidence type="ECO:0000313" key="3">
    <source>
        <dbReference type="Proteomes" id="UP000823388"/>
    </source>
</evidence>
<protein>
    <submittedName>
        <fullName evidence="2">Uncharacterized protein</fullName>
    </submittedName>
</protein>
<gene>
    <name evidence="2" type="ORF">PVAP13_9NG381614</name>
</gene>
<dbReference type="EMBL" id="CM029054">
    <property type="protein sequence ID" value="KAG2538452.1"/>
    <property type="molecule type" value="Genomic_DNA"/>
</dbReference>
<dbReference type="AlphaFoldDB" id="A0A8T0MQR1"/>
<feature type="compositionally biased region" description="Low complexity" evidence="1">
    <location>
        <begin position="11"/>
        <end position="22"/>
    </location>
</feature>
<evidence type="ECO:0000313" key="2">
    <source>
        <dbReference type="EMBL" id="KAG2538452.1"/>
    </source>
</evidence>
<comment type="caution">
    <text evidence="2">The sequence shown here is derived from an EMBL/GenBank/DDBJ whole genome shotgun (WGS) entry which is preliminary data.</text>
</comment>
<feature type="compositionally biased region" description="Basic and acidic residues" evidence="1">
    <location>
        <begin position="211"/>
        <end position="222"/>
    </location>
</feature>
<feature type="region of interest" description="Disordered" evidence="1">
    <location>
        <begin position="1"/>
        <end position="93"/>
    </location>
</feature>
<keyword evidence="3" id="KW-1185">Reference proteome</keyword>
<proteinExistence type="predicted"/>
<feature type="compositionally biased region" description="Basic and acidic residues" evidence="1">
    <location>
        <begin position="150"/>
        <end position="159"/>
    </location>
</feature>
<sequence>MEERARRRASARSTSRWCSSCSPTASLSTPRYGSSQPSAPAPMDYAPGALAGGAESANARAPACSPSPADSAATAPVPLLPRARPPGASPAAWVGSHATGQACGGHARAPACSSLPGGFRGDGVPAGPGSLGGGGPPVVARGAVGPRAALVDRGRDTSRGRLPRTVVAAPGQGRDPRRLRISGSRGGGAPSDLEPDDARPPLPPTSGGGDASRRLHDDDGARWCRTAPVSKRTAPSSPLAMAATAHRRRYPVGWRAGMLPDRFYAMSTKAASCSRGAAAAP</sequence>
<dbReference type="Proteomes" id="UP000823388">
    <property type="component" value="Chromosome 9N"/>
</dbReference>
<feature type="compositionally biased region" description="Polar residues" evidence="1">
    <location>
        <begin position="23"/>
        <end position="38"/>
    </location>
</feature>
<feature type="compositionally biased region" description="Basic residues" evidence="1">
    <location>
        <begin position="1"/>
        <end position="10"/>
    </location>
</feature>
<name>A0A8T0MQR1_PANVG</name>
<organism evidence="2 3">
    <name type="scientific">Panicum virgatum</name>
    <name type="common">Blackwell switchgrass</name>
    <dbReference type="NCBI Taxonomy" id="38727"/>
    <lineage>
        <taxon>Eukaryota</taxon>
        <taxon>Viridiplantae</taxon>
        <taxon>Streptophyta</taxon>
        <taxon>Embryophyta</taxon>
        <taxon>Tracheophyta</taxon>
        <taxon>Spermatophyta</taxon>
        <taxon>Magnoliopsida</taxon>
        <taxon>Liliopsida</taxon>
        <taxon>Poales</taxon>
        <taxon>Poaceae</taxon>
        <taxon>PACMAD clade</taxon>
        <taxon>Panicoideae</taxon>
        <taxon>Panicodae</taxon>
        <taxon>Paniceae</taxon>
        <taxon>Panicinae</taxon>
        <taxon>Panicum</taxon>
        <taxon>Panicum sect. Hiantes</taxon>
    </lineage>
</organism>